<evidence type="ECO:0000256" key="1">
    <source>
        <dbReference type="SAM" id="Phobius"/>
    </source>
</evidence>
<feature type="transmembrane region" description="Helical" evidence="1">
    <location>
        <begin position="16"/>
        <end position="37"/>
    </location>
</feature>
<organism evidence="2 3">
    <name type="scientific">Candidatus Magasanikbacteria bacterium GW2011_GWA2_56_11</name>
    <dbReference type="NCBI Taxonomy" id="1619044"/>
    <lineage>
        <taxon>Bacteria</taxon>
        <taxon>Candidatus Magasanikiibacteriota</taxon>
    </lineage>
</organism>
<comment type="caution">
    <text evidence="2">The sequence shown here is derived from an EMBL/GenBank/DDBJ whole genome shotgun (WGS) entry which is preliminary data.</text>
</comment>
<feature type="transmembrane region" description="Helical" evidence="1">
    <location>
        <begin position="43"/>
        <end position="63"/>
    </location>
</feature>
<dbReference type="AlphaFoldDB" id="A0A0G2AKP2"/>
<gene>
    <name evidence="2" type="ORF">UY92_C0013G0021</name>
</gene>
<evidence type="ECO:0000313" key="3">
    <source>
        <dbReference type="Proteomes" id="UP000033870"/>
    </source>
</evidence>
<name>A0A0G2AKP2_9BACT</name>
<keyword evidence="1" id="KW-0472">Membrane</keyword>
<feature type="transmembrane region" description="Helical" evidence="1">
    <location>
        <begin position="70"/>
        <end position="90"/>
    </location>
</feature>
<feature type="transmembrane region" description="Helical" evidence="1">
    <location>
        <begin position="102"/>
        <end position="122"/>
    </location>
</feature>
<keyword evidence="1" id="KW-0812">Transmembrane</keyword>
<proteinExistence type="predicted"/>
<dbReference type="EMBL" id="LCRX01000013">
    <property type="protein sequence ID" value="KKW41822.1"/>
    <property type="molecule type" value="Genomic_DNA"/>
</dbReference>
<protein>
    <submittedName>
        <fullName evidence="2">Uncharacterized protein</fullName>
    </submittedName>
</protein>
<dbReference type="Proteomes" id="UP000033870">
    <property type="component" value="Unassembled WGS sequence"/>
</dbReference>
<reference evidence="2 3" key="1">
    <citation type="journal article" date="2015" name="Nature">
        <title>rRNA introns, odd ribosomes, and small enigmatic genomes across a large radiation of phyla.</title>
        <authorList>
            <person name="Brown C.T."/>
            <person name="Hug L.A."/>
            <person name="Thomas B.C."/>
            <person name="Sharon I."/>
            <person name="Castelle C.J."/>
            <person name="Singh A."/>
            <person name="Wilkins M.J."/>
            <person name="Williams K.H."/>
            <person name="Banfield J.F."/>
        </authorList>
    </citation>
    <scope>NUCLEOTIDE SEQUENCE [LARGE SCALE GENOMIC DNA]</scope>
</reference>
<keyword evidence="1" id="KW-1133">Transmembrane helix</keyword>
<sequence length="330" mass="37849">MLIDYFMKKRFKATPAAILLPAFFLHSLIFYVPTYFISDSYPTAAFLVAFFATAVYSIFYFILFEKGYKYAWGSATISIITGLLFGDFFLDRFYPDSLLTNRWHAAYMILIVHNLYLFGDLVRYVLKPNGRQTGSDTEKTRKTALGGALAALSFLAIAFLVHAFDSNRAVEQRLAGRSTYRDRELGFEVSFPVVEMRKNWAEKTPADTYEQSGYKLPGTHIRFYWDASGTRWTEKGYDPYLIWAVPADWWREQKIDIDESKNVIINLSEENGDYLGRYLGKNRSYVFVGTHGAECPGIDRLDGVTEDSKLCGLVAEPDEEIFKNFTAREI</sequence>
<feature type="transmembrane region" description="Helical" evidence="1">
    <location>
        <begin position="143"/>
        <end position="164"/>
    </location>
</feature>
<evidence type="ECO:0000313" key="2">
    <source>
        <dbReference type="EMBL" id="KKW41822.1"/>
    </source>
</evidence>
<accession>A0A0G2AKP2</accession>